<reference evidence="4 5" key="1">
    <citation type="submission" date="2019-06" db="EMBL/GenBank/DDBJ databases">
        <authorList>
            <person name="Li J."/>
        </authorList>
    </citation>
    <scope>NUCLEOTIDE SEQUENCE [LARGE SCALE GENOMIC DNA]</scope>
    <source>
        <strain evidence="4 5">CGMCC 1.8012</strain>
    </source>
</reference>
<dbReference type="InterPro" id="IPR029058">
    <property type="entry name" value="AB_hydrolase_fold"/>
</dbReference>
<dbReference type="Gene3D" id="3.40.50.1820">
    <property type="entry name" value="alpha/beta hydrolase"/>
    <property type="match status" value="1"/>
</dbReference>
<evidence type="ECO:0000256" key="1">
    <source>
        <dbReference type="ARBA" id="ARBA00006499"/>
    </source>
</evidence>
<dbReference type="GO" id="GO:0016787">
    <property type="term" value="F:hydrolase activity"/>
    <property type="evidence" value="ECO:0007669"/>
    <property type="project" value="UniProtKB-KW"/>
</dbReference>
<keyword evidence="2 4" id="KW-0378">Hydrolase</keyword>
<dbReference type="Proteomes" id="UP000304880">
    <property type="component" value="Unassembled WGS sequence"/>
</dbReference>
<protein>
    <submittedName>
        <fullName evidence="4">Alpha/beta fold hydrolase</fullName>
    </submittedName>
</protein>
<evidence type="ECO:0000313" key="5">
    <source>
        <dbReference type="Proteomes" id="UP000304880"/>
    </source>
</evidence>
<comment type="caution">
    <text evidence="4">The sequence shown here is derived from an EMBL/GenBank/DDBJ whole genome shotgun (WGS) entry which is preliminary data.</text>
</comment>
<dbReference type="PANTHER" id="PTHR10655">
    <property type="entry name" value="LYSOPHOSPHOLIPASE-RELATED"/>
    <property type="match status" value="1"/>
</dbReference>
<dbReference type="Pfam" id="PF02230">
    <property type="entry name" value="Abhydrolase_2"/>
    <property type="match status" value="1"/>
</dbReference>
<evidence type="ECO:0000259" key="3">
    <source>
        <dbReference type="Pfam" id="PF02230"/>
    </source>
</evidence>
<dbReference type="PANTHER" id="PTHR10655:SF17">
    <property type="entry name" value="LYSOPHOSPHOLIPASE-LIKE PROTEIN 1"/>
    <property type="match status" value="1"/>
</dbReference>
<organism evidence="4 5">
    <name type="scientific">Paracoccus haeundaensis</name>
    <dbReference type="NCBI Taxonomy" id="225362"/>
    <lineage>
        <taxon>Bacteria</taxon>
        <taxon>Pseudomonadati</taxon>
        <taxon>Pseudomonadota</taxon>
        <taxon>Alphaproteobacteria</taxon>
        <taxon>Rhodobacterales</taxon>
        <taxon>Paracoccaceae</taxon>
        <taxon>Paracoccus</taxon>
    </lineage>
</organism>
<feature type="domain" description="Phospholipase/carboxylesterase/thioesterase" evidence="3">
    <location>
        <begin position="13"/>
        <end position="215"/>
    </location>
</feature>
<dbReference type="EMBL" id="VDDC01000014">
    <property type="protein sequence ID" value="TNH39591.1"/>
    <property type="molecule type" value="Genomic_DNA"/>
</dbReference>
<dbReference type="InterPro" id="IPR003140">
    <property type="entry name" value="PLipase/COase/thioEstase"/>
</dbReference>
<comment type="similarity">
    <text evidence="1">Belongs to the AB hydrolase superfamily. AB hydrolase 2 family.</text>
</comment>
<dbReference type="InterPro" id="IPR050565">
    <property type="entry name" value="LYPA1-2/EST-like"/>
</dbReference>
<sequence length="218" mass="23239">MTEPLQSARRGPEKAGSVVVFLHGYGADGTDLLGLSEPLAPHLPTTAFYAPDAPEPSRNNPMGFQWFPIPWLDGSSEVDARISMGQSVTALNEFLDTVLAAEELTPDRMVLVGFSQGTMMALHVAPRRDVAVAGVVGFSGRLLTPEVLAEEARVKPPVLLIHGDQDEVVPFDDMSLAGQTLQEAGFTVYGHVMQGTGHGISPDGLSVALAFLKEHLPD</sequence>
<keyword evidence="5" id="KW-1185">Reference proteome</keyword>
<name>A0A5C4R7E7_9RHOB</name>
<dbReference type="RefSeq" id="WP_045981096.1">
    <property type="nucleotide sequence ID" value="NZ_VDDC01000014.1"/>
</dbReference>
<dbReference type="GeneID" id="97048928"/>
<dbReference type="SUPFAM" id="SSF53474">
    <property type="entry name" value="alpha/beta-Hydrolases"/>
    <property type="match status" value="1"/>
</dbReference>
<accession>A0A5C4R7E7</accession>
<proteinExistence type="inferred from homology"/>
<evidence type="ECO:0000256" key="2">
    <source>
        <dbReference type="ARBA" id="ARBA00022801"/>
    </source>
</evidence>
<gene>
    <name evidence="4" type="ORF">FHD67_09145</name>
</gene>
<dbReference type="AlphaFoldDB" id="A0A5C4R7E7"/>
<evidence type="ECO:0000313" key="4">
    <source>
        <dbReference type="EMBL" id="TNH39591.1"/>
    </source>
</evidence>